<evidence type="ECO:0000256" key="1">
    <source>
        <dbReference type="SAM" id="MobiDB-lite"/>
    </source>
</evidence>
<comment type="caution">
    <text evidence="3">The sequence shown here is derived from an EMBL/GenBank/DDBJ whole genome shotgun (WGS) entry which is preliminary data.</text>
</comment>
<keyword evidence="2" id="KW-1133">Transmembrane helix</keyword>
<gene>
    <name evidence="3" type="ORF">JKP88DRAFT_319194</name>
</gene>
<evidence type="ECO:0000313" key="4">
    <source>
        <dbReference type="Proteomes" id="UP000664859"/>
    </source>
</evidence>
<dbReference type="EMBL" id="JAFCMP010000246">
    <property type="protein sequence ID" value="KAG5182473.1"/>
    <property type="molecule type" value="Genomic_DNA"/>
</dbReference>
<evidence type="ECO:0000256" key="2">
    <source>
        <dbReference type="SAM" id="Phobius"/>
    </source>
</evidence>
<feature type="transmembrane region" description="Helical" evidence="2">
    <location>
        <begin position="273"/>
        <end position="294"/>
    </location>
</feature>
<keyword evidence="4" id="KW-1185">Reference proteome</keyword>
<sequence>MKRAAPPPYNSYYFSSYSHSREAWSRCLSMNSAFLLRLCASAACICGAHGAFGDISATVNGALSGARDTVDGTINGALGSGSNALSDALSSGTAALRGALGSGSDALKGAVGGLDVDLGPLTGGIDAAKEQIVNSLTSQAETAAAPAKTALQHIVTIAEKVATPKRTFLAENILVLPLWGGMIFAPNNKYVQKIMEGYSVIILAALVYAWLTYEALQNPVSLAGFSGGAFDLDTLTKGFTQEVSVADGWAHFIAQDLFVGRWVYLDSKRNSVWAAHSLALCYLFGPIGVLSHLLTRGLSGIFRQDVTDILDIGVATERETKAPKSKPKAALPPSLPPSAPAKPAVAPRGASLGSSGAQSTAMRSSSGSSSSSSNSSAPSKAATRASSSGSSGSGAGSTPTSSASAAAANAESKSKSVSAAQQQAIIVDADVVSSQPVGDTADRSAGKTTA</sequence>
<dbReference type="PANTHER" id="PTHR34543:SF1">
    <property type="entry name" value="PROTEIN ABA DEFICIENT 4, CHLOROPLASTIC"/>
    <property type="match status" value="1"/>
</dbReference>
<dbReference type="InterPro" id="IPR025461">
    <property type="entry name" value="ABA4-like"/>
</dbReference>
<dbReference type="AlphaFoldDB" id="A0A835YXE1"/>
<dbReference type="OrthoDB" id="196782at2759"/>
<protein>
    <submittedName>
        <fullName evidence="3">Uncharacterized protein</fullName>
    </submittedName>
</protein>
<feature type="compositionally biased region" description="Basic and acidic residues" evidence="1">
    <location>
        <begin position="440"/>
        <end position="450"/>
    </location>
</feature>
<accession>A0A835YXE1</accession>
<name>A0A835YXE1_9STRA</name>
<feature type="compositionally biased region" description="Low complexity" evidence="1">
    <location>
        <begin position="357"/>
        <end position="420"/>
    </location>
</feature>
<feature type="transmembrane region" description="Helical" evidence="2">
    <location>
        <begin position="197"/>
        <end position="213"/>
    </location>
</feature>
<evidence type="ECO:0000313" key="3">
    <source>
        <dbReference type="EMBL" id="KAG5182473.1"/>
    </source>
</evidence>
<dbReference type="PANTHER" id="PTHR34543">
    <property type="entry name" value="PROTEIN ABA DEFICIENT 4, CHLOROPLASTIC"/>
    <property type="match status" value="1"/>
</dbReference>
<proteinExistence type="predicted"/>
<keyword evidence="2" id="KW-0812">Transmembrane</keyword>
<feature type="region of interest" description="Disordered" evidence="1">
    <location>
        <begin position="319"/>
        <end position="450"/>
    </location>
</feature>
<keyword evidence="2" id="KW-0472">Membrane</keyword>
<dbReference type="Proteomes" id="UP000664859">
    <property type="component" value="Unassembled WGS sequence"/>
</dbReference>
<dbReference type="Pfam" id="PF14108">
    <property type="entry name" value="ABA4-like"/>
    <property type="match status" value="1"/>
</dbReference>
<organism evidence="3 4">
    <name type="scientific">Tribonema minus</name>
    <dbReference type="NCBI Taxonomy" id="303371"/>
    <lineage>
        <taxon>Eukaryota</taxon>
        <taxon>Sar</taxon>
        <taxon>Stramenopiles</taxon>
        <taxon>Ochrophyta</taxon>
        <taxon>PX clade</taxon>
        <taxon>Xanthophyceae</taxon>
        <taxon>Tribonematales</taxon>
        <taxon>Tribonemataceae</taxon>
        <taxon>Tribonema</taxon>
    </lineage>
</organism>
<reference evidence="3" key="1">
    <citation type="submission" date="2021-02" db="EMBL/GenBank/DDBJ databases">
        <title>First Annotated Genome of the Yellow-green Alga Tribonema minus.</title>
        <authorList>
            <person name="Mahan K.M."/>
        </authorList>
    </citation>
    <scope>NUCLEOTIDE SEQUENCE</scope>
    <source>
        <strain evidence="3">UTEX B ZZ1240</strain>
    </source>
</reference>